<reference evidence="1 2" key="1">
    <citation type="journal article" date="2018" name="Nat. Genet.">
        <title>The Rosa genome provides new insights in the design of modern roses.</title>
        <authorList>
            <person name="Bendahmane M."/>
        </authorList>
    </citation>
    <scope>NUCLEOTIDE SEQUENCE [LARGE SCALE GENOMIC DNA]</scope>
    <source>
        <strain evidence="2">cv. Old Blush</strain>
    </source>
</reference>
<organism evidence="1 2">
    <name type="scientific">Rosa chinensis</name>
    <name type="common">China rose</name>
    <dbReference type="NCBI Taxonomy" id="74649"/>
    <lineage>
        <taxon>Eukaryota</taxon>
        <taxon>Viridiplantae</taxon>
        <taxon>Streptophyta</taxon>
        <taxon>Embryophyta</taxon>
        <taxon>Tracheophyta</taxon>
        <taxon>Spermatophyta</taxon>
        <taxon>Magnoliopsida</taxon>
        <taxon>eudicotyledons</taxon>
        <taxon>Gunneridae</taxon>
        <taxon>Pentapetalae</taxon>
        <taxon>rosids</taxon>
        <taxon>fabids</taxon>
        <taxon>Rosales</taxon>
        <taxon>Rosaceae</taxon>
        <taxon>Rosoideae</taxon>
        <taxon>Rosoideae incertae sedis</taxon>
        <taxon>Rosa</taxon>
    </lineage>
</organism>
<sequence length="113" mass="12445">MSQFHYLVLYPSPIPLQLLRFTSTSLTLIHLHLSCSIPSFSLFSTVPSHSFSTKVYTPNSTPGNSCRTGTPLMCVDVTGPVALCARWSPPPRLPFPCPLVPLSFFCRLLGYGE</sequence>
<keyword evidence="2" id="KW-1185">Reference proteome</keyword>
<gene>
    <name evidence="1" type="ORF">RchiOBHm_Chr5g0027811</name>
</gene>
<name>A0A2P6Q979_ROSCH</name>
<evidence type="ECO:0000313" key="2">
    <source>
        <dbReference type="Proteomes" id="UP000238479"/>
    </source>
</evidence>
<proteinExistence type="predicted"/>
<evidence type="ECO:0000313" key="1">
    <source>
        <dbReference type="EMBL" id="PRQ30735.1"/>
    </source>
</evidence>
<protein>
    <submittedName>
        <fullName evidence="1">Uncharacterized protein</fullName>
    </submittedName>
</protein>
<dbReference type="AlphaFoldDB" id="A0A2P6Q979"/>
<accession>A0A2P6Q979</accession>
<dbReference type="Gramene" id="PRQ30735">
    <property type="protein sequence ID" value="PRQ30735"/>
    <property type="gene ID" value="RchiOBHm_Chr5g0027811"/>
</dbReference>
<comment type="caution">
    <text evidence="1">The sequence shown here is derived from an EMBL/GenBank/DDBJ whole genome shotgun (WGS) entry which is preliminary data.</text>
</comment>
<dbReference type="Proteomes" id="UP000238479">
    <property type="component" value="Chromosome 5"/>
</dbReference>
<dbReference type="EMBL" id="PDCK01000043">
    <property type="protein sequence ID" value="PRQ30735.1"/>
    <property type="molecule type" value="Genomic_DNA"/>
</dbReference>